<feature type="chain" id="PRO_5046411708" evidence="1">
    <location>
        <begin position="29"/>
        <end position="127"/>
    </location>
</feature>
<dbReference type="RefSeq" id="XP_040612664.1">
    <property type="nucleotide sequence ID" value="XM_040756730.1"/>
</dbReference>
<proteinExistence type="predicted"/>
<protein>
    <submittedName>
        <fullName evidence="3">Palmitoyl-protein thioesterase 1-like</fullName>
    </submittedName>
</protein>
<keyword evidence="2" id="KW-1185">Reference proteome</keyword>
<name>A0ABM2YCY8_MESAU</name>
<keyword evidence="1" id="KW-0732">Signal</keyword>
<sequence>MVLRGSWWLLSVCLLSWELGILVHQTESRPIGGAMSWYNGGNGDLLNIDDFEMIVQKEIAGIYRMEDVENNILNVSAQECEILTNDFAKFQQVNTAGSFSKRLQMLKELLKRCPIPLMTNIILLYGR</sequence>
<accession>A0ABM2YCY8</accession>
<evidence type="ECO:0000256" key="1">
    <source>
        <dbReference type="SAM" id="SignalP"/>
    </source>
</evidence>
<organism evidence="2 3">
    <name type="scientific">Mesocricetus auratus</name>
    <name type="common">Golden hamster</name>
    <dbReference type="NCBI Taxonomy" id="10036"/>
    <lineage>
        <taxon>Eukaryota</taxon>
        <taxon>Metazoa</taxon>
        <taxon>Chordata</taxon>
        <taxon>Craniata</taxon>
        <taxon>Vertebrata</taxon>
        <taxon>Euteleostomi</taxon>
        <taxon>Mammalia</taxon>
        <taxon>Eutheria</taxon>
        <taxon>Euarchontoglires</taxon>
        <taxon>Glires</taxon>
        <taxon>Rodentia</taxon>
        <taxon>Myomorpha</taxon>
        <taxon>Muroidea</taxon>
        <taxon>Cricetidae</taxon>
        <taxon>Cricetinae</taxon>
        <taxon>Mesocricetus</taxon>
    </lineage>
</organism>
<evidence type="ECO:0000313" key="3">
    <source>
        <dbReference type="RefSeq" id="XP_040612664.1"/>
    </source>
</evidence>
<dbReference type="GeneID" id="121143956"/>
<dbReference type="Proteomes" id="UP000886700">
    <property type="component" value="Unplaced"/>
</dbReference>
<evidence type="ECO:0000313" key="2">
    <source>
        <dbReference type="Proteomes" id="UP000886700"/>
    </source>
</evidence>
<reference evidence="3" key="1">
    <citation type="submission" date="2025-08" db="UniProtKB">
        <authorList>
            <consortium name="RefSeq"/>
        </authorList>
    </citation>
    <scope>IDENTIFICATION</scope>
    <source>
        <tissue evidence="3">Liver</tissue>
    </source>
</reference>
<gene>
    <name evidence="3" type="primary">LOC121143956</name>
</gene>
<feature type="signal peptide" evidence="1">
    <location>
        <begin position="1"/>
        <end position="28"/>
    </location>
</feature>